<protein>
    <submittedName>
        <fullName evidence="2">Uncharacterized protein</fullName>
    </submittedName>
</protein>
<evidence type="ECO:0000313" key="3">
    <source>
        <dbReference type="Proteomes" id="UP001595803"/>
    </source>
</evidence>
<sequence>MNVPRSPLLPTTSALRVEPVPAAGRPAASRPRPFSGGSHLSWAG</sequence>
<reference evidence="3" key="1">
    <citation type="journal article" date="2019" name="Int. J. Syst. Evol. Microbiol.">
        <title>The Global Catalogue of Microorganisms (GCM) 10K type strain sequencing project: providing services to taxonomists for standard genome sequencing and annotation.</title>
        <authorList>
            <consortium name="The Broad Institute Genomics Platform"/>
            <consortium name="The Broad Institute Genome Sequencing Center for Infectious Disease"/>
            <person name="Wu L."/>
            <person name="Ma J."/>
        </authorList>
    </citation>
    <scope>NUCLEOTIDE SEQUENCE [LARGE SCALE GENOMIC DNA]</scope>
    <source>
        <strain evidence="3">CCTCC AB 2017081</strain>
    </source>
</reference>
<dbReference type="Proteomes" id="UP001595803">
    <property type="component" value="Unassembled WGS sequence"/>
</dbReference>
<accession>A0ABV7Z6C5</accession>
<feature type="compositionally biased region" description="Low complexity" evidence="1">
    <location>
        <begin position="21"/>
        <end position="33"/>
    </location>
</feature>
<dbReference type="EMBL" id="JBHRZG010000002">
    <property type="protein sequence ID" value="MFC3831868.1"/>
    <property type="molecule type" value="Genomic_DNA"/>
</dbReference>
<feature type="region of interest" description="Disordered" evidence="1">
    <location>
        <begin position="1"/>
        <end position="44"/>
    </location>
</feature>
<evidence type="ECO:0000256" key="1">
    <source>
        <dbReference type="SAM" id="MobiDB-lite"/>
    </source>
</evidence>
<keyword evidence="3" id="KW-1185">Reference proteome</keyword>
<proteinExistence type="predicted"/>
<gene>
    <name evidence="2" type="ORF">ACFOSB_03195</name>
</gene>
<evidence type="ECO:0000313" key="2">
    <source>
        <dbReference type="EMBL" id="MFC3831868.1"/>
    </source>
</evidence>
<dbReference type="RefSeq" id="WP_295823133.1">
    <property type="nucleotide sequence ID" value="NZ_JBHRZG010000002.1"/>
</dbReference>
<comment type="caution">
    <text evidence="2">The sequence shown here is derived from an EMBL/GenBank/DDBJ whole genome shotgun (WGS) entry which is preliminary data.</text>
</comment>
<name>A0ABV7Z6C5_9DEIO</name>
<organism evidence="2 3">
    <name type="scientific">Deinococcus rufus</name>
    <dbReference type="NCBI Taxonomy" id="2136097"/>
    <lineage>
        <taxon>Bacteria</taxon>
        <taxon>Thermotogati</taxon>
        <taxon>Deinococcota</taxon>
        <taxon>Deinococci</taxon>
        <taxon>Deinococcales</taxon>
        <taxon>Deinococcaceae</taxon>
        <taxon>Deinococcus</taxon>
    </lineage>
</organism>